<protein>
    <submittedName>
        <fullName evidence="3">Ubiquitin-like protease family profile domain-containing protein</fullName>
    </submittedName>
</protein>
<evidence type="ECO:0000256" key="1">
    <source>
        <dbReference type="SAM" id="MobiDB-lite"/>
    </source>
</evidence>
<dbReference type="InterPro" id="IPR038765">
    <property type="entry name" value="Papain-like_cys_pep_sf"/>
</dbReference>
<feature type="region of interest" description="Disordered" evidence="1">
    <location>
        <begin position="316"/>
        <end position="341"/>
    </location>
</feature>
<organism evidence="2 3">
    <name type="scientific">Panagrolaimus davidi</name>
    <dbReference type="NCBI Taxonomy" id="227884"/>
    <lineage>
        <taxon>Eukaryota</taxon>
        <taxon>Metazoa</taxon>
        <taxon>Ecdysozoa</taxon>
        <taxon>Nematoda</taxon>
        <taxon>Chromadorea</taxon>
        <taxon>Rhabditida</taxon>
        <taxon>Tylenchina</taxon>
        <taxon>Panagrolaimomorpha</taxon>
        <taxon>Panagrolaimoidea</taxon>
        <taxon>Panagrolaimidae</taxon>
        <taxon>Panagrolaimus</taxon>
    </lineage>
</organism>
<keyword evidence="2" id="KW-1185">Reference proteome</keyword>
<sequence length="382" mass="43760">MTTSSNAIVTVDDNEKFLNNNILNNDGDNDNGDDPRLDEVANNVLHIPLQLYNLEKVEKKEYIDDVTIDSVVNKDVIEGHDDRLLVSATVWTQRIIKSWGPERRKPNRLPTVPRYSTTFKKAVIPIHMPGHWNCGVLDKETKKCTFYCTLRWALGEPYYSKLKLICRLLCGEECEILIAPGDSFLLQLDGYNCGPMICMLFYRILNNLSLFFGTAEANAWRQEVYDYYRPFVTDTDTSATGNGNGNANATNDGDDIEVVYDIGNVLKIENVKENRTEPKKGVKRAFQKNNIKAKVKKAKNGESFADEMEFVRKESDCEGAENDKKVEKSVDTMEVDTKNEEECEKLMTEKEESKAEKEKNETFDEFCKRKRIGKRVDNVKRK</sequence>
<dbReference type="AlphaFoldDB" id="A0A914P6T5"/>
<evidence type="ECO:0000313" key="2">
    <source>
        <dbReference type="Proteomes" id="UP000887578"/>
    </source>
</evidence>
<accession>A0A914P6T5</accession>
<reference evidence="3" key="1">
    <citation type="submission" date="2022-11" db="UniProtKB">
        <authorList>
            <consortium name="WormBaseParasite"/>
        </authorList>
    </citation>
    <scope>IDENTIFICATION</scope>
</reference>
<dbReference type="Proteomes" id="UP000887578">
    <property type="component" value="Unplaced"/>
</dbReference>
<dbReference type="WBParaSite" id="PDA_v2.g10421.t1">
    <property type="protein sequence ID" value="PDA_v2.g10421.t1"/>
    <property type="gene ID" value="PDA_v2.g10421"/>
</dbReference>
<proteinExistence type="predicted"/>
<name>A0A914P6T5_9BILA</name>
<dbReference type="SUPFAM" id="SSF54001">
    <property type="entry name" value="Cysteine proteinases"/>
    <property type="match status" value="1"/>
</dbReference>
<evidence type="ECO:0000313" key="3">
    <source>
        <dbReference type="WBParaSite" id="PDA_v2.g10421.t1"/>
    </source>
</evidence>
<dbReference type="Gene3D" id="3.40.395.10">
    <property type="entry name" value="Adenoviral Proteinase, Chain A"/>
    <property type="match status" value="1"/>
</dbReference>